<feature type="chain" id="PRO_5014766440" evidence="2">
    <location>
        <begin position="30"/>
        <end position="77"/>
    </location>
</feature>
<proteinExistence type="predicted"/>
<dbReference type="AlphaFoldDB" id="A0A2M4CC80"/>
<dbReference type="EMBL" id="GGFJ01013773">
    <property type="protein sequence ID" value="MBW62914.1"/>
    <property type="molecule type" value="Transcribed_RNA"/>
</dbReference>
<evidence type="ECO:0000256" key="1">
    <source>
        <dbReference type="SAM" id="MobiDB-lite"/>
    </source>
</evidence>
<evidence type="ECO:0000256" key="2">
    <source>
        <dbReference type="SAM" id="SignalP"/>
    </source>
</evidence>
<protein>
    <submittedName>
        <fullName evidence="3">Putative secreted protein</fullName>
    </submittedName>
</protein>
<reference evidence="3" key="1">
    <citation type="submission" date="2018-01" db="EMBL/GenBank/DDBJ databases">
        <title>An insight into the sialome of Amazonian anophelines.</title>
        <authorList>
            <person name="Ribeiro J.M."/>
            <person name="Scarpassa V."/>
            <person name="Calvo E."/>
        </authorList>
    </citation>
    <scope>NUCLEOTIDE SEQUENCE</scope>
    <source>
        <tissue evidence="3">Salivary glands</tissue>
    </source>
</reference>
<sequence length="77" mass="8885">MAPWFATDDFWTLALWHPCWLLRLLKVEAIKNNQSVAEFTIGSGKMVTKKETESGIRRHSGRMDSGRRTTLELHKKA</sequence>
<evidence type="ECO:0000313" key="3">
    <source>
        <dbReference type="EMBL" id="MBW62914.1"/>
    </source>
</evidence>
<name>A0A2M4CC80_9DIPT</name>
<keyword evidence="2" id="KW-0732">Signal</keyword>
<feature type="signal peptide" evidence="2">
    <location>
        <begin position="1"/>
        <end position="29"/>
    </location>
</feature>
<accession>A0A2M4CC80</accession>
<organism evidence="3">
    <name type="scientific">Anopheles marajoara</name>
    <dbReference type="NCBI Taxonomy" id="58244"/>
    <lineage>
        <taxon>Eukaryota</taxon>
        <taxon>Metazoa</taxon>
        <taxon>Ecdysozoa</taxon>
        <taxon>Arthropoda</taxon>
        <taxon>Hexapoda</taxon>
        <taxon>Insecta</taxon>
        <taxon>Pterygota</taxon>
        <taxon>Neoptera</taxon>
        <taxon>Endopterygota</taxon>
        <taxon>Diptera</taxon>
        <taxon>Nematocera</taxon>
        <taxon>Culicoidea</taxon>
        <taxon>Culicidae</taxon>
        <taxon>Anophelinae</taxon>
        <taxon>Anopheles</taxon>
    </lineage>
</organism>
<feature type="region of interest" description="Disordered" evidence="1">
    <location>
        <begin position="50"/>
        <end position="77"/>
    </location>
</feature>